<protein>
    <submittedName>
        <fullName evidence="1">Sugar ABC transporter substrate-binding protein</fullName>
    </submittedName>
</protein>
<keyword evidence="2" id="KW-1185">Reference proteome</keyword>
<dbReference type="EMBL" id="BNJK01000001">
    <property type="protein sequence ID" value="GHO94946.1"/>
    <property type="molecule type" value="Genomic_DNA"/>
</dbReference>
<evidence type="ECO:0000313" key="1">
    <source>
        <dbReference type="EMBL" id="GHO94946.1"/>
    </source>
</evidence>
<dbReference type="InterPro" id="IPR019546">
    <property type="entry name" value="TAT_signal_bac_arc"/>
</dbReference>
<proteinExistence type="predicted"/>
<name>A0A8J3II15_9CHLR</name>
<dbReference type="Pfam" id="PF01547">
    <property type="entry name" value="SBP_bac_1"/>
    <property type="match status" value="1"/>
</dbReference>
<dbReference type="PANTHER" id="PTHR43649">
    <property type="entry name" value="ARABINOSE-BINDING PROTEIN-RELATED"/>
    <property type="match status" value="1"/>
</dbReference>
<dbReference type="InterPro" id="IPR006311">
    <property type="entry name" value="TAT_signal"/>
</dbReference>
<dbReference type="CDD" id="cd13585">
    <property type="entry name" value="PBP2_TMBP_like"/>
    <property type="match status" value="1"/>
</dbReference>
<dbReference type="PROSITE" id="PS51318">
    <property type="entry name" value="TAT"/>
    <property type="match status" value="1"/>
</dbReference>
<reference evidence="1" key="1">
    <citation type="submission" date="2020-10" db="EMBL/GenBank/DDBJ databases">
        <title>Taxonomic study of unclassified bacteria belonging to the class Ktedonobacteria.</title>
        <authorList>
            <person name="Yabe S."/>
            <person name="Wang C.M."/>
            <person name="Zheng Y."/>
            <person name="Sakai Y."/>
            <person name="Cavaletti L."/>
            <person name="Monciardini P."/>
            <person name="Donadio S."/>
        </authorList>
    </citation>
    <scope>NUCLEOTIDE SEQUENCE</scope>
    <source>
        <strain evidence="1">ID150040</strain>
    </source>
</reference>
<evidence type="ECO:0000313" key="2">
    <source>
        <dbReference type="Proteomes" id="UP000597444"/>
    </source>
</evidence>
<organism evidence="1 2">
    <name type="scientific">Reticulibacter mediterranei</name>
    <dbReference type="NCBI Taxonomy" id="2778369"/>
    <lineage>
        <taxon>Bacteria</taxon>
        <taxon>Bacillati</taxon>
        <taxon>Chloroflexota</taxon>
        <taxon>Ktedonobacteria</taxon>
        <taxon>Ktedonobacterales</taxon>
        <taxon>Reticulibacteraceae</taxon>
        <taxon>Reticulibacter</taxon>
    </lineage>
</organism>
<dbReference type="SUPFAM" id="SSF53850">
    <property type="entry name" value="Periplasmic binding protein-like II"/>
    <property type="match status" value="1"/>
</dbReference>
<comment type="caution">
    <text evidence="1">The sequence shown here is derived from an EMBL/GenBank/DDBJ whole genome shotgun (WGS) entry which is preliminary data.</text>
</comment>
<accession>A0A8J3II15</accession>
<dbReference type="RefSeq" id="WP_220205652.1">
    <property type="nucleotide sequence ID" value="NZ_BNJK01000001.1"/>
</dbReference>
<dbReference type="AlphaFoldDB" id="A0A8J3II15"/>
<sequence length="463" mass="49961">MDTERPQLQKFEKQDFSRRSFLKGAGATSAAALSVGGISSLLAACGGSSGSSGGASGAMQFWNFYAPGGSSKQQAQWFVSMVDAWNKANKSQIKLTYITDYTNGSKLQTSFASGQGPDLFLISPGDFLRYYNGGVLKDLTPYIDKSVQDDFYPDVIATRQVDGKIYGIPMEVEPMAFYYSVDAFEKAGLNENDVPKTWDELLEVGAKLKTAKRYGILFETTPGYYQNFTWYPFLWQAGGEVVDPNTKKSGFNSEAAVKALKLWQDAVKRGIAPRTTVGTGGSDIVANMNGNYAAIVNCGIWGISAMRESAPKFKYGVFKLPIPTGGKDRTIGGGWAFCANAKGPNAEEAAKFCAWALASAKEDSIQRGVDWIIKAKSDIGPRKSVMDAAAKDGGFSNGPMKIFKDEIAPGVRGEPRYPPEVYKPVSDAIQACMLNGADPQQQAENAAKTIDTFLSGYSGAPMF</sequence>
<dbReference type="InterPro" id="IPR050490">
    <property type="entry name" value="Bact_solute-bd_prot1"/>
</dbReference>
<dbReference type="Proteomes" id="UP000597444">
    <property type="component" value="Unassembled WGS sequence"/>
</dbReference>
<dbReference type="InterPro" id="IPR006059">
    <property type="entry name" value="SBP"/>
</dbReference>
<gene>
    <name evidence="1" type="ORF">KSF_049940</name>
</gene>
<dbReference type="PANTHER" id="PTHR43649:SF12">
    <property type="entry name" value="DIACETYLCHITOBIOSE BINDING PROTEIN DASA"/>
    <property type="match status" value="1"/>
</dbReference>
<dbReference type="Pfam" id="PF10518">
    <property type="entry name" value="TAT_signal"/>
    <property type="match status" value="1"/>
</dbReference>
<dbReference type="Gene3D" id="3.40.190.10">
    <property type="entry name" value="Periplasmic binding protein-like II"/>
    <property type="match status" value="1"/>
</dbReference>